<feature type="transmembrane region" description="Helical" evidence="2">
    <location>
        <begin position="276"/>
        <end position="294"/>
    </location>
</feature>
<keyword evidence="6" id="KW-1185">Reference proteome</keyword>
<dbReference type="InterPro" id="IPR043968">
    <property type="entry name" value="SGNH"/>
</dbReference>
<keyword evidence="2" id="KW-1133">Transmembrane helix</keyword>
<dbReference type="Proteomes" id="UP000609874">
    <property type="component" value="Unassembled WGS sequence"/>
</dbReference>
<evidence type="ECO:0000259" key="3">
    <source>
        <dbReference type="Pfam" id="PF01757"/>
    </source>
</evidence>
<comment type="caution">
    <text evidence="5">The sequence shown here is derived from an EMBL/GenBank/DDBJ whole genome shotgun (WGS) entry which is preliminary data.</text>
</comment>
<feature type="transmembrane region" description="Helical" evidence="2">
    <location>
        <begin position="253"/>
        <end position="270"/>
    </location>
</feature>
<gene>
    <name evidence="5" type="ORF">H9639_08925</name>
</gene>
<accession>A0ABR8USQ1</accession>
<evidence type="ECO:0000313" key="5">
    <source>
        <dbReference type="EMBL" id="MBD7995417.1"/>
    </source>
</evidence>
<dbReference type="Pfam" id="PF19040">
    <property type="entry name" value="SGNH"/>
    <property type="match status" value="1"/>
</dbReference>
<feature type="transmembrane region" description="Helical" evidence="2">
    <location>
        <begin position="194"/>
        <end position="215"/>
    </location>
</feature>
<evidence type="ECO:0000256" key="1">
    <source>
        <dbReference type="SAM" id="MobiDB-lite"/>
    </source>
</evidence>
<dbReference type="InterPro" id="IPR050879">
    <property type="entry name" value="Acyltransferase_3"/>
</dbReference>
<dbReference type="Pfam" id="PF01757">
    <property type="entry name" value="Acyl_transf_3"/>
    <property type="match status" value="1"/>
</dbReference>
<dbReference type="EMBL" id="JACSQD010000003">
    <property type="protein sequence ID" value="MBD7995417.1"/>
    <property type="molecule type" value="Genomic_DNA"/>
</dbReference>
<name>A0ABR8USQ1_9MICC</name>
<keyword evidence="2" id="KW-0472">Membrane</keyword>
<dbReference type="PANTHER" id="PTHR23028">
    <property type="entry name" value="ACETYLTRANSFERASE"/>
    <property type="match status" value="1"/>
</dbReference>
<feature type="region of interest" description="Disordered" evidence="1">
    <location>
        <begin position="1"/>
        <end position="24"/>
    </location>
</feature>
<protein>
    <submittedName>
        <fullName evidence="5">Acyltransferase</fullName>
    </submittedName>
</protein>
<dbReference type="PANTHER" id="PTHR23028:SF53">
    <property type="entry name" value="ACYL_TRANSF_3 DOMAIN-CONTAINING PROTEIN"/>
    <property type="match status" value="1"/>
</dbReference>
<evidence type="ECO:0000259" key="4">
    <source>
        <dbReference type="Pfam" id="PF19040"/>
    </source>
</evidence>
<feature type="transmembrane region" description="Helical" evidence="2">
    <location>
        <begin position="221"/>
        <end position="241"/>
    </location>
</feature>
<feature type="transmembrane region" description="Helical" evidence="2">
    <location>
        <begin position="401"/>
        <end position="422"/>
    </location>
</feature>
<feature type="transmembrane region" description="Helical" evidence="2">
    <location>
        <begin position="94"/>
        <end position="114"/>
    </location>
</feature>
<feature type="transmembrane region" description="Helical" evidence="2">
    <location>
        <begin position="166"/>
        <end position="182"/>
    </location>
</feature>
<dbReference type="InterPro" id="IPR002656">
    <property type="entry name" value="Acyl_transf_3_dom"/>
</dbReference>
<organism evidence="5 6">
    <name type="scientific">Arthrobacter gallicola</name>
    <dbReference type="NCBI Taxonomy" id="2762225"/>
    <lineage>
        <taxon>Bacteria</taxon>
        <taxon>Bacillati</taxon>
        <taxon>Actinomycetota</taxon>
        <taxon>Actinomycetes</taxon>
        <taxon>Micrococcales</taxon>
        <taxon>Micrococcaceae</taxon>
        <taxon>Arthrobacter</taxon>
    </lineage>
</organism>
<feature type="compositionally biased region" description="Low complexity" evidence="1">
    <location>
        <begin position="11"/>
        <end position="23"/>
    </location>
</feature>
<feature type="transmembrane region" description="Helical" evidence="2">
    <location>
        <begin position="346"/>
        <end position="367"/>
    </location>
</feature>
<feature type="domain" description="Acyltransferase 3" evidence="3">
    <location>
        <begin position="28"/>
        <end position="363"/>
    </location>
</feature>
<evidence type="ECO:0000313" key="6">
    <source>
        <dbReference type="Proteomes" id="UP000609874"/>
    </source>
</evidence>
<proteinExistence type="predicted"/>
<reference evidence="5 6" key="1">
    <citation type="submission" date="2020-08" db="EMBL/GenBank/DDBJ databases">
        <title>A Genomic Blueprint of the Chicken Gut Microbiome.</title>
        <authorList>
            <person name="Gilroy R."/>
            <person name="Ravi A."/>
            <person name="Getino M."/>
            <person name="Pursley I."/>
            <person name="Horton D.L."/>
            <person name="Alikhan N.-F."/>
            <person name="Baker D."/>
            <person name="Gharbi K."/>
            <person name="Hall N."/>
            <person name="Watson M."/>
            <person name="Adriaenssens E.M."/>
            <person name="Foster-Nyarko E."/>
            <person name="Jarju S."/>
            <person name="Secka A."/>
            <person name="Antonio M."/>
            <person name="Oren A."/>
            <person name="Chaudhuri R."/>
            <person name="La Ragione R.M."/>
            <person name="Hildebrand F."/>
            <person name="Pallen M.J."/>
        </authorList>
    </citation>
    <scope>NUCLEOTIDE SEQUENCE [LARGE SCALE GENOMIC DNA]</scope>
    <source>
        <strain evidence="5 6">Sa2CUA1</strain>
    </source>
</reference>
<keyword evidence="2" id="KW-0812">Transmembrane</keyword>
<sequence length="707" mass="75605">MSSAQPPPATHPAAAAGHQQPPAGHRPDIQGLRALAVTLVIWYHLWPLSLPGGFVGVDVFFVISGYLIVGSLAREIMSTGTLALARFYSRRIKRLLPAAATVLLATLAATVLLLPEGRWQSVARDVAAAGLNIQNWNQAFSASSYEGATASVSPLQHYWSLAVEEQFYLFIPLVMLLCAGVVRKARGTRQIRGVLIAVLGVLTVASFLHSILYSATAPGPAYFFTTTRIWELGLGGLLAILVPRLRFGTRASAVLGLAGFLMVLVAAAAFSTAMAFPGWVALLPVAGTMALLASGSSRSRLGYAAPARWHSLRPVTYIGDISYSLYLWHWPVIVFSVYVFGPAPSLLHGGAVIAGSLALAALSTRFVEQPFRTFDPARFRRRLRSRSRGRRRAATPEYRSVFVLGALLTVVPMTVAAVPYLVVEEKTQALNAELDLASYPGAMVAYGAPDAVVPRMPVRPDPAVATADQPHAPDECRTSYDPAKVDYTDCVFGDPASSRSIVLVGDSHASQYMDSLSILARESGHRLYVLTRNGCPFSVHPLTSDTFTYTNCSSQNEQTIKDILAIKPALVVTAALSPAGYEDALGWRWGDKAEAVSGFAGALAPLADAGIRVAVISDLPYPPFNVPECVAKDRDGACSFDLPQTTSPLAEAADAIEGATVVDLMDYLCPESICRGVVGNVLVYRDNHITGTFAKTLAIPLRDSLGL</sequence>
<feature type="transmembrane region" description="Helical" evidence="2">
    <location>
        <begin position="315"/>
        <end position="340"/>
    </location>
</feature>
<keyword evidence="5" id="KW-0012">Acyltransferase</keyword>
<feature type="compositionally biased region" description="Pro residues" evidence="1">
    <location>
        <begin position="1"/>
        <end position="10"/>
    </location>
</feature>
<keyword evidence="5" id="KW-0808">Transferase</keyword>
<dbReference type="GO" id="GO:0016746">
    <property type="term" value="F:acyltransferase activity"/>
    <property type="evidence" value="ECO:0007669"/>
    <property type="project" value="UniProtKB-KW"/>
</dbReference>
<feature type="transmembrane region" description="Helical" evidence="2">
    <location>
        <begin position="52"/>
        <end position="73"/>
    </location>
</feature>
<evidence type="ECO:0000256" key="2">
    <source>
        <dbReference type="SAM" id="Phobius"/>
    </source>
</evidence>
<feature type="domain" description="SGNH" evidence="4">
    <location>
        <begin position="476"/>
        <end position="698"/>
    </location>
</feature>